<reference evidence="1" key="1">
    <citation type="submission" date="2020-05" db="EMBL/GenBank/DDBJ databases">
        <authorList>
            <person name="Chiriac C."/>
            <person name="Salcher M."/>
            <person name="Ghai R."/>
            <person name="Kavagutti S V."/>
        </authorList>
    </citation>
    <scope>NUCLEOTIDE SEQUENCE</scope>
</reference>
<proteinExistence type="predicted"/>
<dbReference type="EMBL" id="CAEZTT010000088">
    <property type="protein sequence ID" value="CAB4579288.1"/>
    <property type="molecule type" value="Genomic_DNA"/>
</dbReference>
<dbReference type="AlphaFoldDB" id="A0A6J6F357"/>
<evidence type="ECO:0000313" key="1">
    <source>
        <dbReference type="EMBL" id="CAB4579288.1"/>
    </source>
</evidence>
<organism evidence="1">
    <name type="scientific">freshwater metagenome</name>
    <dbReference type="NCBI Taxonomy" id="449393"/>
    <lineage>
        <taxon>unclassified sequences</taxon>
        <taxon>metagenomes</taxon>
        <taxon>ecological metagenomes</taxon>
    </lineage>
</organism>
<accession>A0A6J6F357</accession>
<protein>
    <submittedName>
        <fullName evidence="1">Unannotated protein</fullName>
    </submittedName>
</protein>
<name>A0A6J6F357_9ZZZZ</name>
<sequence length="103" mass="11260">MTQHVAHRGSNPAEKLRSWDFTDYDGDEIDASVAHNAALNCWCVYINTAESYDKARTTTVQGVKVLLPQEVGIALPPAEAAKLRDYLTAALAEIERRTAAASK</sequence>
<gene>
    <name evidence="1" type="ORF">UFOPK1726_00789</name>
</gene>